<sequence length="210" mass="23689">MIITACRQRGSRHLVEQTMPFPTQSVLNASWILFVAYWIWSARKVKNTRRTEPAVSRFLKYWLPLLLAALLLEPGRLYEGGVLAARFVPAAGWVVALGTLMTAAGLLFACWARHVLGNNWSAVVQVKQDHELIESGPYGLARHPIYTGLLLALLGTAVALGEWRGLLAFAIVAVSFWYKLRLEERWMREQFGAAYTDYMRRVKALVPGVF</sequence>
<evidence type="ECO:0000256" key="1">
    <source>
        <dbReference type="ARBA" id="ARBA00004127"/>
    </source>
</evidence>
<dbReference type="PATRIC" id="fig|1163407.3.peg.28"/>
<dbReference type="PANTHER" id="PTHR43847:SF1">
    <property type="entry name" value="BLL3993 PROTEIN"/>
    <property type="match status" value="1"/>
</dbReference>
<evidence type="ECO:0000256" key="3">
    <source>
        <dbReference type="ARBA" id="ARBA00022989"/>
    </source>
</evidence>
<dbReference type="eggNOG" id="COG2020">
    <property type="taxonomic scope" value="Bacteria"/>
</dbReference>
<feature type="transmembrane region" description="Helical" evidence="5">
    <location>
        <begin position="149"/>
        <end position="178"/>
    </location>
</feature>
<dbReference type="STRING" id="1163407.UU7_00150"/>
<dbReference type="AlphaFoldDB" id="I4W762"/>
<keyword evidence="7" id="KW-1185">Reference proteome</keyword>
<organism evidence="6 7">
    <name type="scientific">Rhodanobacter spathiphylli B39</name>
    <dbReference type="NCBI Taxonomy" id="1163407"/>
    <lineage>
        <taxon>Bacteria</taxon>
        <taxon>Pseudomonadati</taxon>
        <taxon>Pseudomonadota</taxon>
        <taxon>Gammaproteobacteria</taxon>
        <taxon>Lysobacterales</taxon>
        <taxon>Rhodanobacteraceae</taxon>
        <taxon>Rhodanobacter</taxon>
    </lineage>
</organism>
<evidence type="ECO:0000256" key="4">
    <source>
        <dbReference type="ARBA" id="ARBA00023136"/>
    </source>
</evidence>
<dbReference type="InterPro" id="IPR007318">
    <property type="entry name" value="Phopholipid_MeTrfase"/>
</dbReference>
<keyword evidence="6" id="KW-0489">Methyltransferase</keyword>
<dbReference type="GO" id="GO:0008168">
    <property type="term" value="F:methyltransferase activity"/>
    <property type="evidence" value="ECO:0007669"/>
    <property type="project" value="UniProtKB-KW"/>
</dbReference>
<dbReference type="Pfam" id="PF04191">
    <property type="entry name" value="PEMT"/>
    <property type="match status" value="1"/>
</dbReference>
<dbReference type="GO" id="GO:0032259">
    <property type="term" value="P:methylation"/>
    <property type="evidence" value="ECO:0007669"/>
    <property type="project" value="UniProtKB-KW"/>
</dbReference>
<proteinExistence type="predicted"/>
<evidence type="ECO:0000256" key="2">
    <source>
        <dbReference type="ARBA" id="ARBA00022692"/>
    </source>
</evidence>
<dbReference type="PANTHER" id="PTHR43847">
    <property type="entry name" value="BLL3993 PROTEIN"/>
    <property type="match status" value="1"/>
</dbReference>
<name>I4W762_9GAMM</name>
<reference evidence="6 7" key="1">
    <citation type="journal article" date="2012" name="J. Bacteriol.">
        <title>Genome sequences for six rhodanobacter strains, isolated from soils and the terrestrial subsurface, with variable denitrification capabilities.</title>
        <authorList>
            <person name="Kostka J.E."/>
            <person name="Green S.J."/>
            <person name="Rishishwar L."/>
            <person name="Prakash O."/>
            <person name="Katz L.S."/>
            <person name="Marino-Ramirez L."/>
            <person name="Jordan I.K."/>
            <person name="Munk C."/>
            <person name="Ivanova N."/>
            <person name="Mikhailova N."/>
            <person name="Watson D.B."/>
            <person name="Brown S.D."/>
            <person name="Palumbo A.V."/>
            <person name="Brooks S.C."/>
        </authorList>
    </citation>
    <scope>NUCLEOTIDE SEQUENCE [LARGE SCALE GENOMIC DNA]</scope>
    <source>
        <strain evidence="6 7">B39</strain>
    </source>
</reference>
<dbReference type="GO" id="GO:0012505">
    <property type="term" value="C:endomembrane system"/>
    <property type="evidence" value="ECO:0007669"/>
    <property type="project" value="UniProtKB-SubCell"/>
</dbReference>
<evidence type="ECO:0000313" key="7">
    <source>
        <dbReference type="Proteomes" id="UP000003226"/>
    </source>
</evidence>
<dbReference type="Proteomes" id="UP000003226">
    <property type="component" value="Unassembled WGS sequence"/>
</dbReference>
<comment type="subcellular location">
    <subcellularLocation>
        <location evidence="1">Endomembrane system</location>
        <topology evidence="1">Multi-pass membrane protein</topology>
    </subcellularLocation>
</comment>
<keyword evidence="3 5" id="KW-1133">Transmembrane helix</keyword>
<gene>
    <name evidence="6" type="ORF">UU7_00150</name>
</gene>
<comment type="caution">
    <text evidence="6">The sequence shown here is derived from an EMBL/GenBank/DDBJ whole genome shotgun (WGS) entry which is preliminary data.</text>
</comment>
<evidence type="ECO:0000313" key="6">
    <source>
        <dbReference type="EMBL" id="EIL95303.1"/>
    </source>
</evidence>
<keyword evidence="4 5" id="KW-0472">Membrane</keyword>
<dbReference type="EMBL" id="AJXT01000003">
    <property type="protein sequence ID" value="EIL95303.1"/>
    <property type="molecule type" value="Genomic_DNA"/>
</dbReference>
<accession>I4W762</accession>
<feature type="transmembrane region" description="Helical" evidence="5">
    <location>
        <begin position="21"/>
        <end position="40"/>
    </location>
</feature>
<protein>
    <submittedName>
        <fullName evidence="6">Isoprenylcysteine carboxyl methyltransferase</fullName>
    </submittedName>
</protein>
<dbReference type="InterPro" id="IPR052527">
    <property type="entry name" value="Metal_cation-efflux_comp"/>
</dbReference>
<keyword evidence="6" id="KW-0808">Transferase</keyword>
<keyword evidence="2 5" id="KW-0812">Transmembrane</keyword>
<feature type="transmembrane region" description="Helical" evidence="5">
    <location>
        <begin position="61"/>
        <end position="78"/>
    </location>
</feature>
<evidence type="ECO:0000256" key="5">
    <source>
        <dbReference type="SAM" id="Phobius"/>
    </source>
</evidence>
<dbReference type="Gene3D" id="1.20.120.1630">
    <property type="match status" value="1"/>
</dbReference>
<feature type="transmembrane region" description="Helical" evidence="5">
    <location>
        <begin position="90"/>
        <end position="111"/>
    </location>
</feature>